<evidence type="ECO:0000256" key="2">
    <source>
        <dbReference type="SAM" id="Phobius"/>
    </source>
</evidence>
<accession>A0A3D8QEL2</accession>
<dbReference type="AlphaFoldDB" id="A0A3D8QEL2"/>
<evidence type="ECO:0000256" key="1">
    <source>
        <dbReference type="SAM" id="MobiDB-lite"/>
    </source>
</evidence>
<feature type="region of interest" description="Disordered" evidence="1">
    <location>
        <begin position="173"/>
        <end position="192"/>
    </location>
</feature>
<dbReference type="Proteomes" id="UP000256328">
    <property type="component" value="Unassembled WGS sequence"/>
</dbReference>
<evidence type="ECO:0000313" key="4">
    <source>
        <dbReference type="Proteomes" id="UP000256328"/>
    </source>
</evidence>
<reference evidence="3 4" key="1">
    <citation type="journal article" date="2018" name="IMA Fungus">
        <title>IMA Genome-F 9: Draft genome sequence of Annulohypoxylon stygium, Aspergillus mulundensis, Berkeleyomyces basicola (syn. Thielaviopsis basicola), Ceratocystis smalleyi, two Cercospora beticola strains, Coleophoma cylindrospora, Fusarium fracticaudum, Phialophora cf. hyalina, and Morchella septimelata.</title>
        <authorList>
            <person name="Wingfield B.D."/>
            <person name="Bills G.F."/>
            <person name="Dong Y."/>
            <person name="Huang W."/>
            <person name="Nel W.J."/>
            <person name="Swalarsk-Parry B.S."/>
            <person name="Vaghefi N."/>
            <person name="Wilken P.M."/>
            <person name="An Z."/>
            <person name="de Beer Z.W."/>
            <person name="De Vos L."/>
            <person name="Chen L."/>
            <person name="Duong T.A."/>
            <person name="Gao Y."/>
            <person name="Hammerbacher A."/>
            <person name="Kikkert J.R."/>
            <person name="Li Y."/>
            <person name="Li H."/>
            <person name="Li K."/>
            <person name="Li Q."/>
            <person name="Liu X."/>
            <person name="Ma X."/>
            <person name="Naidoo K."/>
            <person name="Pethybridge S.J."/>
            <person name="Sun J."/>
            <person name="Steenkamp E.T."/>
            <person name="van der Nest M.A."/>
            <person name="van Wyk S."/>
            <person name="Wingfield M.J."/>
            <person name="Xiong C."/>
            <person name="Yue Q."/>
            <person name="Zhang X."/>
        </authorList>
    </citation>
    <scope>NUCLEOTIDE SEQUENCE [LARGE SCALE GENOMIC DNA]</scope>
    <source>
        <strain evidence="3 4">BP5796</strain>
    </source>
</reference>
<protein>
    <submittedName>
        <fullName evidence="3">Uncharacterized protein</fullName>
    </submittedName>
</protein>
<dbReference type="OrthoDB" id="5431298at2759"/>
<feature type="transmembrane region" description="Helical" evidence="2">
    <location>
        <begin position="136"/>
        <end position="157"/>
    </location>
</feature>
<sequence>MATNQIQLVARSNCAAGTTFYICKSNSFSGCCSVDPCDLSSCPDATTAGSSTRPSGTFVVTVNTASPSAGSFDLTATETISSSSSTFSALPPTSVLTAASSSTLVTIIVSPSDSASSPTGGAALPSYHENRNPTTIAVTASVAGLVVFASVAFCFVLSRHHRRARLRALVAQGHAGDEPTDKHSDAGGKENGGGIFSAFGGKHLRHQMAEFFTFKKADNAHVHDHPASLVSGSQHRAHSGFWSPEPFKNEDTPNLDSKAIAPPAELHDSSLARGQPAANELSAEAEVLKDSRPTTSAGAGKKTVNRDSVMTLWPTFQATSPADSSSMMGDGLASLTPRTPKPSPGMSWAEYKYMAELREDGCDDDEEREWIQKCCDATPKDDDRSQQGQPGGGLMIELDPAKNDGDGHTETNTDAQQDQPVGGLMLEHEPTKEKDDSHAKVNVNAHLGQQVSPVLDGDNFQDGTGGDGNISPRIAPTEE</sequence>
<name>A0A3D8QEL2_9HELO</name>
<feature type="compositionally biased region" description="Basic and acidic residues" evidence="1">
    <location>
        <begin position="399"/>
        <end position="411"/>
    </location>
</feature>
<feature type="compositionally biased region" description="Basic and acidic residues" evidence="1">
    <location>
        <begin position="426"/>
        <end position="439"/>
    </location>
</feature>
<feature type="compositionally biased region" description="Basic and acidic residues" evidence="1">
    <location>
        <begin position="175"/>
        <end position="188"/>
    </location>
</feature>
<gene>
    <name evidence="3" type="ORF">BP5796_11871</name>
</gene>
<keyword evidence="4" id="KW-1185">Reference proteome</keyword>
<organism evidence="3 4">
    <name type="scientific">Coleophoma crateriformis</name>
    <dbReference type="NCBI Taxonomy" id="565419"/>
    <lineage>
        <taxon>Eukaryota</taxon>
        <taxon>Fungi</taxon>
        <taxon>Dikarya</taxon>
        <taxon>Ascomycota</taxon>
        <taxon>Pezizomycotina</taxon>
        <taxon>Leotiomycetes</taxon>
        <taxon>Helotiales</taxon>
        <taxon>Dermateaceae</taxon>
        <taxon>Coleophoma</taxon>
    </lineage>
</organism>
<keyword evidence="2" id="KW-1133">Transmembrane helix</keyword>
<comment type="caution">
    <text evidence="3">The sequence shown here is derived from an EMBL/GenBank/DDBJ whole genome shotgun (WGS) entry which is preliminary data.</text>
</comment>
<dbReference type="EMBL" id="PDLN01000019">
    <property type="protein sequence ID" value="RDW60265.1"/>
    <property type="molecule type" value="Genomic_DNA"/>
</dbReference>
<proteinExistence type="predicted"/>
<keyword evidence="2" id="KW-0812">Transmembrane</keyword>
<feature type="region of interest" description="Disordered" evidence="1">
    <location>
        <begin position="230"/>
        <end position="253"/>
    </location>
</feature>
<evidence type="ECO:0000313" key="3">
    <source>
        <dbReference type="EMBL" id="RDW60265.1"/>
    </source>
</evidence>
<keyword evidence="2" id="KW-0472">Membrane</keyword>
<feature type="region of interest" description="Disordered" evidence="1">
    <location>
        <begin position="377"/>
        <end position="479"/>
    </location>
</feature>